<keyword evidence="2" id="KW-0472">Membrane</keyword>
<evidence type="ECO:0000256" key="1">
    <source>
        <dbReference type="SAM" id="MobiDB-lite"/>
    </source>
</evidence>
<evidence type="ECO:0000313" key="3">
    <source>
        <dbReference type="EMBL" id="GAA2040695.1"/>
    </source>
</evidence>
<feature type="compositionally biased region" description="Basic and acidic residues" evidence="1">
    <location>
        <begin position="30"/>
        <end position="42"/>
    </location>
</feature>
<evidence type="ECO:0000256" key="2">
    <source>
        <dbReference type="SAM" id="Phobius"/>
    </source>
</evidence>
<evidence type="ECO:0000313" key="4">
    <source>
        <dbReference type="Proteomes" id="UP001403094"/>
    </source>
</evidence>
<dbReference type="Proteomes" id="UP001403094">
    <property type="component" value="Unassembled WGS sequence"/>
</dbReference>
<sequence length="197" mass="21217">MNYERPSPRAANPPRLGCVPDDVGGLPFPDGDRPDNQERGAADEVFTSVVLDDAFVQAAEIHEPTAAERILYAALERAESEAAAAQGLYGEHDDDEGRFDRSDYLRYLPLDEEDEEPARTSEVAVPPPAPGPAIAGPAQSGPPPAWRPVRWQRPVACVLAVVMGISVIAFALIAVQRSGDQDRLPPASEQDEPEEGL</sequence>
<proteinExistence type="predicted"/>
<organism evidence="3 4">
    <name type="scientific">Streptomyces cheonanensis</name>
    <dbReference type="NCBI Taxonomy" id="312720"/>
    <lineage>
        <taxon>Bacteria</taxon>
        <taxon>Bacillati</taxon>
        <taxon>Actinomycetota</taxon>
        <taxon>Actinomycetes</taxon>
        <taxon>Kitasatosporales</taxon>
        <taxon>Streptomycetaceae</taxon>
        <taxon>Streptomyces</taxon>
    </lineage>
</organism>
<name>A0ABP5G8F5_9ACTN</name>
<accession>A0ABP5G8F5</accession>
<keyword evidence="2" id="KW-1133">Transmembrane helix</keyword>
<protein>
    <submittedName>
        <fullName evidence="3">Uncharacterized protein</fullName>
    </submittedName>
</protein>
<feature type="transmembrane region" description="Helical" evidence="2">
    <location>
        <begin position="155"/>
        <end position="175"/>
    </location>
</feature>
<keyword evidence="2" id="KW-0812">Transmembrane</keyword>
<reference evidence="4" key="1">
    <citation type="journal article" date="2019" name="Int. J. Syst. Evol. Microbiol.">
        <title>The Global Catalogue of Microorganisms (GCM) 10K type strain sequencing project: providing services to taxonomists for standard genome sequencing and annotation.</title>
        <authorList>
            <consortium name="The Broad Institute Genomics Platform"/>
            <consortium name="The Broad Institute Genome Sequencing Center for Infectious Disease"/>
            <person name="Wu L."/>
            <person name="Ma J."/>
        </authorList>
    </citation>
    <scope>NUCLEOTIDE SEQUENCE [LARGE SCALE GENOMIC DNA]</scope>
    <source>
        <strain evidence="4">JCM 14549</strain>
    </source>
</reference>
<dbReference type="EMBL" id="BAAANQ010000001">
    <property type="protein sequence ID" value="GAA2040695.1"/>
    <property type="molecule type" value="Genomic_DNA"/>
</dbReference>
<comment type="caution">
    <text evidence="3">The sequence shown here is derived from an EMBL/GenBank/DDBJ whole genome shotgun (WGS) entry which is preliminary data.</text>
</comment>
<feature type="region of interest" description="Disordered" evidence="1">
    <location>
        <begin position="1"/>
        <end position="43"/>
    </location>
</feature>
<keyword evidence="4" id="KW-1185">Reference proteome</keyword>
<feature type="region of interest" description="Disordered" evidence="1">
    <location>
        <begin position="111"/>
        <end position="145"/>
    </location>
</feature>
<gene>
    <name evidence="3" type="ORF">GCM10009757_02490</name>
</gene>